<proteinExistence type="predicted"/>
<dbReference type="Proteomes" id="UP000254161">
    <property type="component" value="Unassembled WGS sequence"/>
</dbReference>
<sequence>MLSKKIKEIKLKGIKALNAFKTSYEELNALSTYLNFDFFKYENSYFLFKNKTLICKSKEAKKIKAYLVEFLGDKKDKLQEKELKKLSDIRLKELRKMKHNEQIRKANENGLFSYEELVS</sequence>
<protein>
    <submittedName>
        <fullName evidence="1">Uncharacterized protein</fullName>
    </submittedName>
</protein>
<dbReference type="EMBL" id="UFUZ01000001">
    <property type="protein sequence ID" value="SUX26184.1"/>
    <property type="molecule type" value="Genomic_DNA"/>
</dbReference>
<dbReference type="AlphaFoldDB" id="A0A381EGM4"/>
<accession>A0A381EGM4</accession>
<organism evidence="1 2">
    <name type="scientific">Campylobacter upsaliensis</name>
    <dbReference type="NCBI Taxonomy" id="28080"/>
    <lineage>
        <taxon>Bacteria</taxon>
        <taxon>Pseudomonadati</taxon>
        <taxon>Campylobacterota</taxon>
        <taxon>Epsilonproteobacteria</taxon>
        <taxon>Campylobacterales</taxon>
        <taxon>Campylobacteraceae</taxon>
        <taxon>Campylobacter</taxon>
    </lineage>
</organism>
<name>A0A381EGM4_CAMUP</name>
<reference evidence="1 2" key="1">
    <citation type="submission" date="2018-06" db="EMBL/GenBank/DDBJ databases">
        <authorList>
            <consortium name="Pathogen Informatics"/>
            <person name="Doyle S."/>
        </authorList>
    </citation>
    <scope>NUCLEOTIDE SEQUENCE [LARGE SCALE GENOMIC DNA]</scope>
    <source>
        <strain evidence="1 2">NCTC12264</strain>
    </source>
</reference>
<dbReference type="RefSeq" id="WP_115629086.1">
    <property type="nucleotide sequence ID" value="NZ_JANKIR010000061.1"/>
</dbReference>
<evidence type="ECO:0000313" key="2">
    <source>
        <dbReference type="Proteomes" id="UP000254161"/>
    </source>
</evidence>
<evidence type="ECO:0000313" key="1">
    <source>
        <dbReference type="EMBL" id="SUX26184.1"/>
    </source>
</evidence>
<gene>
    <name evidence="1" type="ORF">NCTC12264_00405</name>
</gene>